<feature type="compositionally biased region" description="Low complexity" evidence="8">
    <location>
        <begin position="383"/>
        <end position="394"/>
    </location>
</feature>
<sequence length="739" mass="76324">MADKGNRGSLAVMAGVVVLLHLAGFWALDGLPPQFPLGVFVVAYLLGMRWAFEPGTTAAIDRATAQIPGRGTTVAGFWYALGFSTAVYVMAVLFTMGLQMLAWRDRPVILDGSFTGVFLGIFGILQFVALIGAVRMRRDGAEPPTRLGRLLGWVRRSWHLYPVGLILGFGLFLAVEVGLLILAAGQLTLIAPMYLTWVLPMVFAAGMSLAATVQSAAGDRIEARRAVLDIALTAVTALAALIAAAMRVFGPLPDGAVGAFFTFLGNLFLAALRLLGRLLNYLLDRPGLLLLLLIVLVAVVALRRRGKGGASGGAAPARSAPQATGRSAPRASGPAKPGLGDRLRQALRDRKEAGARKKAVRDQEKRAREREKAAQRAREEAAARSAAPAPRQPAGPGVYAQGRATPGDRPRPARAAARPVSVVSPQPAPVAAPQPVRASAAASPPPARTTAAARQGRSPVAQPTPVQPVAAAPVGPLVQPVAAASVGPLVQPVAAASVGPVVQPVAVAPVVQPVVYGQPVIAQGVVADLDHTEPIVAEPLPREQTGIAIVTGAGAGLGRAIVLGLAGAGYGILAADLDADSAAACAAQARGYGVPAQAVRPDVRQPGHLERIVAVADEWGGPVVLVNAGAGGWPSPVPGRTAEMHLTDLTRESMRIRGGGAILNVVPSASADTPALVRFTADRAGDRDGVRIMCLTTDQPFTTQDEAVTAVLDLIRHGRAGTVVALQSWNPTPGTVPLP</sequence>
<dbReference type="Gene3D" id="3.40.50.720">
    <property type="entry name" value="NAD(P)-binding Rossmann-like Domain"/>
    <property type="match status" value="1"/>
</dbReference>
<feature type="transmembrane region" description="Helical" evidence="9">
    <location>
        <begin position="158"/>
        <end position="182"/>
    </location>
</feature>
<reference evidence="10 11" key="1">
    <citation type="submission" date="2021-03" db="EMBL/GenBank/DDBJ databases">
        <title>Actinoplanes flavus sp. nov., a novel actinomycete isolated from Coconut Palm rhizosphere soil.</title>
        <authorList>
            <person name="Luo X."/>
        </authorList>
    </citation>
    <scope>NUCLEOTIDE SEQUENCE [LARGE SCALE GENOMIC DNA]</scope>
    <source>
        <strain evidence="10 11">NEAU-H7</strain>
    </source>
</reference>
<dbReference type="InterPro" id="IPR036291">
    <property type="entry name" value="NAD(P)-bd_dom_sf"/>
</dbReference>
<keyword evidence="11" id="KW-1185">Reference proteome</keyword>
<dbReference type="RefSeq" id="WP_208470988.1">
    <property type="nucleotide sequence ID" value="NZ_JAGFNS010000024.1"/>
</dbReference>
<keyword evidence="6 9" id="KW-1133">Transmembrane helix</keyword>
<dbReference type="Pfam" id="PF03824">
    <property type="entry name" value="NicO"/>
    <property type="match status" value="1"/>
</dbReference>
<gene>
    <name evidence="10" type="ORF">J5X75_30450</name>
</gene>
<feature type="transmembrane region" description="Helical" evidence="9">
    <location>
        <begin position="226"/>
        <end position="249"/>
    </location>
</feature>
<keyword evidence="3" id="KW-0813">Transport</keyword>
<evidence type="ECO:0000256" key="8">
    <source>
        <dbReference type="SAM" id="MobiDB-lite"/>
    </source>
</evidence>
<dbReference type="InterPro" id="IPR011541">
    <property type="entry name" value="Ni/Co_transpt_high_affinity"/>
</dbReference>
<keyword evidence="4" id="KW-0533">Nickel</keyword>
<dbReference type="PANTHER" id="PTHR31611">
    <property type="entry name" value="HIGH-AFFINITY NICKEL TRANSPORT PROTEIN NIC1"/>
    <property type="match status" value="1"/>
</dbReference>
<evidence type="ECO:0000256" key="4">
    <source>
        <dbReference type="ARBA" id="ARBA00022596"/>
    </source>
</evidence>
<accession>A0ABS3UTB6</accession>
<feature type="transmembrane region" description="Helical" evidence="9">
    <location>
        <begin position="9"/>
        <end position="28"/>
    </location>
</feature>
<evidence type="ECO:0000256" key="9">
    <source>
        <dbReference type="SAM" id="Phobius"/>
    </source>
</evidence>
<name>A0ABS3UTB6_9ACTN</name>
<evidence type="ECO:0000256" key="7">
    <source>
        <dbReference type="ARBA" id="ARBA00023136"/>
    </source>
</evidence>
<keyword evidence="5 9" id="KW-0812">Transmembrane</keyword>
<comment type="caution">
    <text evidence="10">The sequence shown here is derived from an EMBL/GenBank/DDBJ whole genome shotgun (WGS) entry which is preliminary data.</text>
</comment>
<feature type="transmembrane region" description="Helical" evidence="9">
    <location>
        <begin position="255"/>
        <end position="275"/>
    </location>
</feature>
<dbReference type="Proteomes" id="UP000679690">
    <property type="component" value="Unassembled WGS sequence"/>
</dbReference>
<feature type="transmembrane region" description="Helical" evidence="9">
    <location>
        <begin position="114"/>
        <end position="137"/>
    </location>
</feature>
<evidence type="ECO:0000256" key="2">
    <source>
        <dbReference type="ARBA" id="ARBA00010892"/>
    </source>
</evidence>
<feature type="transmembrane region" description="Helical" evidence="9">
    <location>
        <begin position="34"/>
        <end position="52"/>
    </location>
</feature>
<dbReference type="PRINTS" id="PR00081">
    <property type="entry name" value="GDHRDH"/>
</dbReference>
<protein>
    <submittedName>
        <fullName evidence="10">SDR family NAD(P)-dependent oxidoreductase</fullName>
    </submittedName>
</protein>
<dbReference type="Pfam" id="PF00106">
    <property type="entry name" value="adh_short"/>
    <property type="match status" value="1"/>
</dbReference>
<feature type="transmembrane region" description="Helical" evidence="9">
    <location>
        <begin position="194"/>
        <end position="214"/>
    </location>
</feature>
<comment type="similarity">
    <text evidence="2">Belongs to the NiCoT transporter (TC 2.A.52) family.</text>
</comment>
<evidence type="ECO:0000313" key="11">
    <source>
        <dbReference type="Proteomes" id="UP000679690"/>
    </source>
</evidence>
<evidence type="ECO:0000256" key="3">
    <source>
        <dbReference type="ARBA" id="ARBA00022448"/>
    </source>
</evidence>
<feature type="region of interest" description="Disordered" evidence="8">
    <location>
        <begin position="307"/>
        <end position="467"/>
    </location>
</feature>
<dbReference type="EMBL" id="JAGFNS010000024">
    <property type="protein sequence ID" value="MBO3741838.1"/>
    <property type="molecule type" value="Genomic_DNA"/>
</dbReference>
<dbReference type="InterPro" id="IPR002347">
    <property type="entry name" value="SDR_fam"/>
</dbReference>
<keyword evidence="7 9" id="KW-0472">Membrane</keyword>
<evidence type="ECO:0000256" key="1">
    <source>
        <dbReference type="ARBA" id="ARBA00004127"/>
    </source>
</evidence>
<evidence type="ECO:0000256" key="6">
    <source>
        <dbReference type="ARBA" id="ARBA00022989"/>
    </source>
</evidence>
<dbReference type="InterPro" id="IPR004688">
    <property type="entry name" value="Ni/Co_transpt"/>
</dbReference>
<feature type="compositionally biased region" description="Basic and acidic residues" evidence="8">
    <location>
        <begin position="339"/>
        <end position="382"/>
    </location>
</feature>
<dbReference type="SUPFAM" id="SSF51735">
    <property type="entry name" value="NAD(P)-binding Rossmann-fold domains"/>
    <property type="match status" value="1"/>
</dbReference>
<evidence type="ECO:0000256" key="5">
    <source>
        <dbReference type="ARBA" id="ARBA00022692"/>
    </source>
</evidence>
<comment type="subcellular location">
    <subcellularLocation>
        <location evidence="1">Endomembrane system</location>
        <topology evidence="1">Multi-pass membrane protein</topology>
    </subcellularLocation>
</comment>
<evidence type="ECO:0000313" key="10">
    <source>
        <dbReference type="EMBL" id="MBO3741838.1"/>
    </source>
</evidence>
<feature type="compositionally biased region" description="Low complexity" evidence="8">
    <location>
        <begin position="412"/>
        <end position="425"/>
    </location>
</feature>
<feature type="compositionally biased region" description="Low complexity" evidence="8">
    <location>
        <begin position="433"/>
        <end position="467"/>
    </location>
</feature>
<proteinExistence type="inferred from homology"/>
<dbReference type="PANTHER" id="PTHR31611:SF0">
    <property type="entry name" value="HIGH-AFFINITY NICKEL TRANSPORT PROTEIN NIC1"/>
    <property type="match status" value="1"/>
</dbReference>
<organism evidence="10 11">
    <name type="scientific">Actinoplanes flavus</name>
    <dbReference type="NCBI Taxonomy" id="2820290"/>
    <lineage>
        <taxon>Bacteria</taxon>
        <taxon>Bacillati</taxon>
        <taxon>Actinomycetota</taxon>
        <taxon>Actinomycetes</taxon>
        <taxon>Micromonosporales</taxon>
        <taxon>Micromonosporaceae</taxon>
        <taxon>Actinoplanes</taxon>
    </lineage>
</organism>
<feature type="transmembrane region" description="Helical" evidence="9">
    <location>
        <begin position="73"/>
        <end position="94"/>
    </location>
</feature>
<feature type="transmembrane region" description="Helical" evidence="9">
    <location>
        <begin position="287"/>
        <end position="303"/>
    </location>
</feature>